<proteinExistence type="inferred from homology"/>
<evidence type="ECO:0000256" key="1">
    <source>
        <dbReference type="ARBA" id="ARBA00008558"/>
    </source>
</evidence>
<evidence type="ECO:0000313" key="3">
    <source>
        <dbReference type="EMBL" id="MDT0643753.1"/>
    </source>
</evidence>
<keyword evidence="2" id="KW-0413">Isomerase</keyword>
<dbReference type="EMBL" id="JAVRHQ010000016">
    <property type="protein sequence ID" value="MDT0643753.1"/>
    <property type="molecule type" value="Genomic_DNA"/>
</dbReference>
<comment type="similarity">
    <text evidence="1">Belongs to the N-acylglucosamine 2-epimerase family.</text>
</comment>
<gene>
    <name evidence="3" type="ORF">RM553_13000</name>
</gene>
<dbReference type="Proteomes" id="UP001262889">
    <property type="component" value="Unassembled WGS sequence"/>
</dbReference>
<organism evidence="3 4">
    <name type="scientific">Autumnicola tepida</name>
    <dbReference type="NCBI Taxonomy" id="3075595"/>
    <lineage>
        <taxon>Bacteria</taxon>
        <taxon>Pseudomonadati</taxon>
        <taxon>Bacteroidota</taxon>
        <taxon>Flavobacteriia</taxon>
        <taxon>Flavobacteriales</taxon>
        <taxon>Flavobacteriaceae</taxon>
        <taxon>Autumnicola</taxon>
    </lineage>
</organism>
<keyword evidence="4" id="KW-1185">Reference proteome</keyword>
<evidence type="ECO:0000256" key="2">
    <source>
        <dbReference type="ARBA" id="ARBA00023235"/>
    </source>
</evidence>
<dbReference type="InterPro" id="IPR008928">
    <property type="entry name" value="6-hairpin_glycosidase_sf"/>
</dbReference>
<accession>A0ABU3CBV6</accession>
<dbReference type="SUPFAM" id="SSF48208">
    <property type="entry name" value="Six-hairpin glycosidases"/>
    <property type="match status" value="1"/>
</dbReference>
<dbReference type="InterPro" id="IPR010819">
    <property type="entry name" value="AGE/CE"/>
</dbReference>
<protein>
    <submittedName>
        <fullName evidence="3">AGE family epimerase/isomerase</fullName>
    </submittedName>
</protein>
<name>A0ABU3CBV6_9FLAO</name>
<reference evidence="3 4" key="1">
    <citation type="submission" date="2023-09" db="EMBL/GenBank/DDBJ databases">
        <authorList>
            <person name="Rey-Velasco X."/>
        </authorList>
    </citation>
    <scope>NUCLEOTIDE SEQUENCE [LARGE SCALE GENOMIC DNA]</scope>
    <source>
        <strain evidence="3 4">F363</strain>
    </source>
</reference>
<dbReference type="Pfam" id="PF07221">
    <property type="entry name" value="GlcNAc_2-epim"/>
    <property type="match status" value="1"/>
</dbReference>
<dbReference type="RefSeq" id="WP_311535372.1">
    <property type="nucleotide sequence ID" value="NZ_JAVRHQ010000016.1"/>
</dbReference>
<dbReference type="Gene3D" id="1.50.10.10">
    <property type="match status" value="1"/>
</dbReference>
<dbReference type="InterPro" id="IPR012341">
    <property type="entry name" value="6hp_glycosidase-like_sf"/>
</dbReference>
<sequence>MQVKTFSFFLIFTSLLCSGQKRPQDFAVLAKDFRASAKEQLLDKWYPLALDKEDGGYYSDITYNFNLGEKHDKMVVTQARHVWTNAVAAELFEEEGEKYLEYAAHGFEFLRDVMWDAENGGFHQLVSKEGEPIPQQGQEKTAYGNSFAIYGLASYYGASGNEEALELAKKAFYWLEEHSHDPENGGYFQTLELDGTPIMRTNATSSTSDIGYKDQNSSIHLLEAFTALYEVWPDELLAERLKELLFIIRDTITSQKGYMRLFFEADWTPVSFQQESKEVIEEHYYLDHVSFGHDVETAYLMLEASHALGIENDSLTLIKGKKMVDHALKTGWDENVGGFYDGGYYFNNADEITIVNADKNWWSQAEGLNSLLLMSRYFPEDEMDYYGHFKELWNYTEAYIMDPKYGGWYEWGLDETPTAEHDSKGHIWKAAYHNFRALTNCMHQLELLQKAIE</sequence>
<dbReference type="PANTHER" id="PTHR15108">
    <property type="entry name" value="N-ACYLGLUCOSAMINE-2-EPIMERASE"/>
    <property type="match status" value="1"/>
</dbReference>
<comment type="caution">
    <text evidence="3">The sequence shown here is derived from an EMBL/GenBank/DDBJ whole genome shotgun (WGS) entry which is preliminary data.</text>
</comment>
<evidence type="ECO:0000313" key="4">
    <source>
        <dbReference type="Proteomes" id="UP001262889"/>
    </source>
</evidence>